<comment type="subcellular location">
    <subcellularLocation>
        <location evidence="1">Membrane</location>
        <topology evidence="1">Multi-pass membrane protein</topology>
    </subcellularLocation>
</comment>
<protein>
    <recommendedName>
        <fullName evidence="15">Potassium channel domain-containing protein</fullName>
    </recommendedName>
</protein>
<evidence type="ECO:0000259" key="15">
    <source>
        <dbReference type="Pfam" id="PF07885"/>
    </source>
</evidence>
<gene>
    <name evidence="16" type="ORF">PLOB_00009794</name>
</gene>
<evidence type="ECO:0000256" key="11">
    <source>
        <dbReference type="ARBA" id="ARBA00023303"/>
    </source>
</evidence>
<keyword evidence="5 12" id="KW-0812">Transmembrane</keyword>
<feature type="transmembrane region" description="Helical" evidence="14">
    <location>
        <begin position="118"/>
        <end position="139"/>
    </location>
</feature>
<comment type="caution">
    <text evidence="16">The sequence shown here is derived from an EMBL/GenBank/DDBJ whole genome shotgun (WGS) entry which is preliminary data.</text>
</comment>
<evidence type="ECO:0000313" key="16">
    <source>
        <dbReference type="EMBL" id="CAH3047199.1"/>
    </source>
</evidence>
<dbReference type="EMBL" id="CALNXK010000015">
    <property type="protein sequence ID" value="CAH3047199.1"/>
    <property type="molecule type" value="Genomic_DNA"/>
</dbReference>
<keyword evidence="4" id="KW-0633">Potassium transport</keyword>
<keyword evidence="11 12" id="KW-0407">Ion channel</keyword>
<evidence type="ECO:0000256" key="13">
    <source>
        <dbReference type="SAM" id="MobiDB-lite"/>
    </source>
</evidence>
<evidence type="ECO:0000256" key="3">
    <source>
        <dbReference type="ARBA" id="ARBA00022448"/>
    </source>
</evidence>
<dbReference type="PANTHER" id="PTHR11003">
    <property type="entry name" value="POTASSIUM CHANNEL, SUBFAMILY K"/>
    <property type="match status" value="1"/>
</dbReference>
<feature type="compositionally biased region" description="Acidic residues" evidence="13">
    <location>
        <begin position="377"/>
        <end position="391"/>
    </location>
</feature>
<feature type="compositionally biased region" description="Basic and acidic residues" evidence="13">
    <location>
        <begin position="364"/>
        <end position="376"/>
    </location>
</feature>
<sequence>MEIRRNTKTLLVRLVTLTVYLTSGAAIFSVIEHDGSSSDRHFSEKIDQIKENMTLRFNETLDVINQYIEELRLLFEEAHRCKYSHNDWSYYQSLYFVGSVTTTIGYGHLAPKTQGGRLFLIFFALFGIPLNLLTLQSLGEHINFGIHLLIKYFEKAALQRDAPTHEHIKCFTITVLLIALWLPLGGIMYYYSEREFGWTFLDCVYYCFVALSTIGFGDLVPNEGKEPDSSYERGMWIVRVMYLGLGLSLLSSVFTSVCSAVKEIRSLMPCKRDSMYELHSTDQRERTPKPETALREILKSSKRYSSTALGQKDCLAEPKLKRQVKLQEVDCNGAYSNSTIETNVQELECPGYVDAENLNAEEERKKAGLGKVKDGDDILQDGLEDSEETTD</sequence>
<dbReference type="Proteomes" id="UP001159405">
    <property type="component" value="Unassembled WGS sequence"/>
</dbReference>
<dbReference type="InterPro" id="IPR003280">
    <property type="entry name" value="2pore_dom_K_chnl"/>
</dbReference>
<keyword evidence="17" id="KW-1185">Reference proteome</keyword>
<dbReference type="PANTHER" id="PTHR11003:SF345">
    <property type="entry name" value="TWIK FAMILY OF POTASSIUM CHANNELS PROTEIN 18"/>
    <property type="match status" value="1"/>
</dbReference>
<feature type="domain" description="Potassium channel" evidence="15">
    <location>
        <begin position="86"/>
        <end position="140"/>
    </location>
</feature>
<evidence type="ECO:0000256" key="10">
    <source>
        <dbReference type="ARBA" id="ARBA00023136"/>
    </source>
</evidence>
<evidence type="ECO:0000256" key="6">
    <source>
        <dbReference type="ARBA" id="ARBA00022826"/>
    </source>
</evidence>
<accession>A0ABN8NBG3</accession>
<keyword evidence="9 12" id="KW-0406">Ion transport</keyword>
<keyword evidence="7" id="KW-0630">Potassium</keyword>
<reference evidence="16 17" key="1">
    <citation type="submission" date="2022-05" db="EMBL/GenBank/DDBJ databases">
        <authorList>
            <consortium name="Genoscope - CEA"/>
            <person name="William W."/>
        </authorList>
    </citation>
    <scope>NUCLEOTIDE SEQUENCE [LARGE SCALE GENOMIC DNA]</scope>
</reference>
<feature type="transmembrane region" description="Helical" evidence="14">
    <location>
        <begin position="171"/>
        <end position="191"/>
    </location>
</feature>
<evidence type="ECO:0000313" key="17">
    <source>
        <dbReference type="Proteomes" id="UP001159405"/>
    </source>
</evidence>
<feature type="region of interest" description="Disordered" evidence="13">
    <location>
        <begin position="364"/>
        <end position="391"/>
    </location>
</feature>
<name>A0ABN8NBG3_9CNID</name>
<comment type="similarity">
    <text evidence="2 12">Belongs to the two pore domain potassium channel (TC 1.A.1.8) family.</text>
</comment>
<evidence type="ECO:0000256" key="8">
    <source>
        <dbReference type="ARBA" id="ARBA00022989"/>
    </source>
</evidence>
<feature type="transmembrane region" description="Helical" evidence="14">
    <location>
        <begin position="88"/>
        <end position="106"/>
    </location>
</feature>
<feature type="transmembrane region" description="Helical" evidence="14">
    <location>
        <begin position="203"/>
        <end position="220"/>
    </location>
</feature>
<feature type="domain" description="Potassium channel" evidence="15">
    <location>
        <begin position="177"/>
        <end position="260"/>
    </location>
</feature>
<keyword evidence="10 14" id="KW-0472">Membrane</keyword>
<evidence type="ECO:0000256" key="5">
    <source>
        <dbReference type="ARBA" id="ARBA00022692"/>
    </source>
</evidence>
<keyword evidence="8 14" id="KW-1133">Transmembrane helix</keyword>
<keyword evidence="3 12" id="KW-0813">Transport</keyword>
<evidence type="ECO:0000256" key="2">
    <source>
        <dbReference type="ARBA" id="ARBA00006666"/>
    </source>
</evidence>
<proteinExistence type="inferred from homology"/>
<evidence type="ECO:0000256" key="9">
    <source>
        <dbReference type="ARBA" id="ARBA00023065"/>
    </source>
</evidence>
<evidence type="ECO:0000256" key="4">
    <source>
        <dbReference type="ARBA" id="ARBA00022538"/>
    </source>
</evidence>
<dbReference type="SUPFAM" id="SSF81324">
    <property type="entry name" value="Voltage-gated potassium channels"/>
    <property type="match status" value="2"/>
</dbReference>
<organism evidence="16 17">
    <name type="scientific">Porites lobata</name>
    <dbReference type="NCBI Taxonomy" id="104759"/>
    <lineage>
        <taxon>Eukaryota</taxon>
        <taxon>Metazoa</taxon>
        <taxon>Cnidaria</taxon>
        <taxon>Anthozoa</taxon>
        <taxon>Hexacorallia</taxon>
        <taxon>Scleractinia</taxon>
        <taxon>Fungiina</taxon>
        <taxon>Poritidae</taxon>
        <taxon>Porites</taxon>
    </lineage>
</organism>
<evidence type="ECO:0000256" key="14">
    <source>
        <dbReference type="SAM" id="Phobius"/>
    </source>
</evidence>
<dbReference type="PRINTS" id="PR01333">
    <property type="entry name" value="2POREKCHANEL"/>
</dbReference>
<dbReference type="Pfam" id="PF07885">
    <property type="entry name" value="Ion_trans_2"/>
    <property type="match status" value="2"/>
</dbReference>
<evidence type="ECO:0000256" key="7">
    <source>
        <dbReference type="ARBA" id="ARBA00022958"/>
    </source>
</evidence>
<keyword evidence="6" id="KW-0631">Potassium channel</keyword>
<evidence type="ECO:0000256" key="12">
    <source>
        <dbReference type="RuleBase" id="RU003857"/>
    </source>
</evidence>
<dbReference type="InterPro" id="IPR003092">
    <property type="entry name" value="2pore_dom_K_chnl_TASK"/>
</dbReference>
<feature type="transmembrane region" description="Helical" evidence="14">
    <location>
        <begin position="12"/>
        <end position="31"/>
    </location>
</feature>
<evidence type="ECO:0000256" key="1">
    <source>
        <dbReference type="ARBA" id="ARBA00004141"/>
    </source>
</evidence>
<dbReference type="Gene3D" id="1.10.287.70">
    <property type="match status" value="1"/>
</dbReference>
<feature type="transmembrane region" description="Helical" evidence="14">
    <location>
        <begin position="240"/>
        <end position="261"/>
    </location>
</feature>
<dbReference type="PRINTS" id="PR01095">
    <property type="entry name" value="TASKCHANNEL"/>
</dbReference>
<dbReference type="InterPro" id="IPR013099">
    <property type="entry name" value="K_chnl_dom"/>
</dbReference>